<dbReference type="SMART" id="SM00717">
    <property type="entry name" value="SANT"/>
    <property type="match status" value="2"/>
</dbReference>
<evidence type="ECO:0000256" key="5">
    <source>
        <dbReference type="SAM" id="MobiDB-lite"/>
    </source>
</evidence>
<organism evidence="8 9">
    <name type="scientific">Aphanomyces invadans</name>
    <dbReference type="NCBI Taxonomy" id="157072"/>
    <lineage>
        <taxon>Eukaryota</taxon>
        <taxon>Sar</taxon>
        <taxon>Stramenopiles</taxon>
        <taxon>Oomycota</taxon>
        <taxon>Saprolegniomycetes</taxon>
        <taxon>Saprolegniales</taxon>
        <taxon>Verrucalvaceae</taxon>
        <taxon>Aphanomyces</taxon>
    </lineage>
</organism>
<dbReference type="SUPFAM" id="SSF46689">
    <property type="entry name" value="Homeodomain-like"/>
    <property type="match status" value="1"/>
</dbReference>
<dbReference type="PROSITE" id="PS51294">
    <property type="entry name" value="HTH_MYB"/>
    <property type="match status" value="1"/>
</dbReference>
<sequence>MAAAVKGAKFGTSWSAKEDKKLRKAVLEQGKGHKANWKLVAAHVPGRTPGACQGRWNTVLDPSVDRSPWTPELDAQLLQLYKDPVYNSWSKRAAKLAEGKVGPNGEVMRRSGADTCDRYFKITKAKKGEKVTSDAEVKWTDETEDILETPPTIGRPVTPAVVTTRNQRNRIRRNERRKQFVAAKANAAESTSNADDEERAPPAKGGKKPSENPTSGTGKRKAPVAAKRASSAPFKKQRQ</sequence>
<dbReference type="InterPro" id="IPR009057">
    <property type="entry name" value="Homeodomain-like_sf"/>
</dbReference>
<dbReference type="Proteomes" id="UP000285060">
    <property type="component" value="Unassembled WGS sequence"/>
</dbReference>
<dbReference type="EMBL" id="QUSY01000364">
    <property type="protein sequence ID" value="RHY30028.1"/>
    <property type="molecule type" value="Genomic_DNA"/>
</dbReference>
<dbReference type="PROSITE" id="PS50090">
    <property type="entry name" value="MYB_LIKE"/>
    <property type="match status" value="2"/>
</dbReference>
<comment type="caution">
    <text evidence="8">The sequence shown here is derived from an EMBL/GenBank/DDBJ whole genome shotgun (WGS) entry which is preliminary data.</text>
</comment>
<evidence type="ECO:0000256" key="4">
    <source>
        <dbReference type="ARBA" id="ARBA00023242"/>
    </source>
</evidence>
<evidence type="ECO:0000259" key="6">
    <source>
        <dbReference type="PROSITE" id="PS50090"/>
    </source>
</evidence>
<feature type="compositionally biased region" description="Basic residues" evidence="5">
    <location>
        <begin position="167"/>
        <end position="176"/>
    </location>
</feature>
<dbReference type="Gene3D" id="1.10.10.60">
    <property type="entry name" value="Homeodomain-like"/>
    <property type="match status" value="1"/>
</dbReference>
<dbReference type="GO" id="GO:0042796">
    <property type="term" value="P:snRNA transcription by RNA polymerase III"/>
    <property type="evidence" value="ECO:0007669"/>
    <property type="project" value="TreeGrafter"/>
</dbReference>
<evidence type="ECO:0000256" key="2">
    <source>
        <dbReference type="ARBA" id="ARBA00023125"/>
    </source>
</evidence>
<evidence type="ECO:0000313" key="8">
    <source>
        <dbReference type="EMBL" id="RHY30028.1"/>
    </source>
</evidence>
<keyword evidence="1" id="KW-0805">Transcription regulation</keyword>
<feature type="domain" description="Myb-like" evidence="6">
    <location>
        <begin position="61"/>
        <end position="123"/>
    </location>
</feature>
<dbReference type="PANTHER" id="PTHR46621">
    <property type="entry name" value="SNRNA-ACTIVATING PROTEIN COMPLEX SUBUNIT 4"/>
    <property type="match status" value="1"/>
</dbReference>
<feature type="domain" description="HTH myb-type" evidence="7">
    <location>
        <begin position="13"/>
        <end position="64"/>
    </location>
</feature>
<keyword evidence="2" id="KW-0238">DNA-binding</keyword>
<dbReference type="InterPro" id="IPR017930">
    <property type="entry name" value="Myb_dom"/>
</dbReference>
<dbReference type="PANTHER" id="PTHR46621:SF1">
    <property type="entry name" value="SNRNA-ACTIVATING PROTEIN COMPLEX SUBUNIT 4"/>
    <property type="match status" value="1"/>
</dbReference>
<dbReference type="GO" id="GO:0042795">
    <property type="term" value="P:snRNA transcription by RNA polymerase II"/>
    <property type="evidence" value="ECO:0007669"/>
    <property type="project" value="TreeGrafter"/>
</dbReference>
<keyword evidence="4" id="KW-0539">Nucleus</keyword>
<dbReference type="VEuPathDB" id="FungiDB:H310_12055"/>
<evidence type="ECO:0008006" key="10">
    <source>
        <dbReference type="Google" id="ProtNLM"/>
    </source>
</evidence>
<dbReference type="AlphaFoldDB" id="A0A418AWV5"/>
<accession>A0A418AWV5</accession>
<keyword evidence="9" id="KW-1185">Reference proteome</keyword>
<protein>
    <recommendedName>
        <fullName evidence="10">Myb-like domain-containing protein</fullName>
    </recommendedName>
</protein>
<evidence type="ECO:0000256" key="3">
    <source>
        <dbReference type="ARBA" id="ARBA00023163"/>
    </source>
</evidence>
<evidence type="ECO:0000259" key="7">
    <source>
        <dbReference type="PROSITE" id="PS51294"/>
    </source>
</evidence>
<dbReference type="Pfam" id="PF13921">
    <property type="entry name" value="Myb_DNA-bind_6"/>
    <property type="match status" value="1"/>
</dbReference>
<evidence type="ECO:0000256" key="1">
    <source>
        <dbReference type="ARBA" id="ARBA00023015"/>
    </source>
</evidence>
<proteinExistence type="predicted"/>
<dbReference type="InterPro" id="IPR051575">
    <property type="entry name" value="Myb-like_DNA-bd"/>
</dbReference>
<dbReference type="CDD" id="cd00167">
    <property type="entry name" value="SANT"/>
    <property type="match status" value="1"/>
</dbReference>
<dbReference type="GO" id="GO:0001006">
    <property type="term" value="F:RNA polymerase III type 3 promoter sequence-specific DNA binding"/>
    <property type="evidence" value="ECO:0007669"/>
    <property type="project" value="TreeGrafter"/>
</dbReference>
<name>A0A418AWV5_9STRA</name>
<feature type="region of interest" description="Disordered" evidence="5">
    <location>
        <begin position="163"/>
        <end position="239"/>
    </location>
</feature>
<gene>
    <name evidence="8" type="ORF">DYB32_004681</name>
</gene>
<dbReference type="GO" id="GO:0019185">
    <property type="term" value="C:snRNA-activating protein complex"/>
    <property type="evidence" value="ECO:0007669"/>
    <property type="project" value="TreeGrafter"/>
</dbReference>
<reference evidence="8 9" key="1">
    <citation type="submission" date="2018-08" db="EMBL/GenBank/DDBJ databases">
        <title>Aphanomyces genome sequencing and annotation.</title>
        <authorList>
            <person name="Minardi D."/>
            <person name="Oidtmann B."/>
            <person name="Van Der Giezen M."/>
            <person name="Studholme D.J."/>
        </authorList>
    </citation>
    <scope>NUCLEOTIDE SEQUENCE [LARGE SCALE GENOMIC DNA]</scope>
    <source>
        <strain evidence="8 9">NJM0002</strain>
    </source>
</reference>
<evidence type="ECO:0000313" key="9">
    <source>
        <dbReference type="Proteomes" id="UP000285060"/>
    </source>
</evidence>
<dbReference type="InterPro" id="IPR001005">
    <property type="entry name" value="SANT/Myb"/>
</dbReference>
<keyword evidence="3" id="KW-0804">Transcription</keyword>
<dbReference type="GO" id="GO:0000978">
    <property type="term" value="F:RNA polymerase II cis-regulatory region sequence-specific DNA binding"/>
    <property type="evidence" value="ECO:0007669"/>
    <property type="project" value="TreeGrafter"/>
</dbReference>
<feature type="domain" description="Myb-like" evidence="6">
    <location>
        <begin position="13"/>
        <end position="60"/>
    </location>
</feature>